<name>A0A0E9Q5R4_ANGAN</name>
<reference evidence="1" key="2">
    <citation type="journal article" date="2015" name="Fish Shellfish Immunol.">
        <title>Early steps in the European eel (Anguilla anguilla)-Vibrio vulnificus interaction in the gills: Role of the RtxA13 toxin.</title>
        <authorList>
            <person name="Callol A."/>
            <person name="Pajuelo D."/>
            <person name="Ebbesson L."/>
            <person name="Teles M."/>
            <person name="MacKenzie S."/>
            <person name="Amaro C."/>
        </authorList>
    </citation>
    <scope>NUCLEOTIDE SEQUENCE</scope>
</reference>
<evidence type="ECO:0000313" key="1">
    <source>
        <dbReference type="EMBL" id="JAH11690.1"/>
    </source>
</evidence>
<organism evidence="1">
    <name type="scientific">Anguilla anguilla</name>
    <name type="common">European freshwater eel</name>
    <name type="synonym">Muraena anguilla</name>
    <dbReference type="NCBI Taxonomy" id="7936"/>
    <lineage>
        <taxon>Eukaryota</taxon>
        <taxon>Metazoa</taxon>
        <taxon>Chordata</taxon>
        <taxon>Craniata</taxon>
        <taxon>Vertebrata</taxon>
        <taxon>Euteleostomi</taxon>
        <taxon>Actinopterygii</taxon>
        <taxon>Neopterygii</taxon>
        <taxon>Teleostei</taxon>
        <taxon>Anguilliformes</taxon>
        <taxon>Anguillidae</taxon>
        <taxon>Anguilla</taxon>
    </lineage>
</organism>
<dbReference type="EMBL" id="GBXM01096887">
    <property type="protein sequence ID" value="JAH11690.1"/>
    <property type="molecule type" value="Transcribed_RNA"/>
</dbReference>
<sequence length="34" mass="4057">MYKLHYIGLNIQAKCVQYLKCNQNQFELLRAVVN</sequence>
<proteinExistence type="predicted"/>
<accession>A0A0E9Q5R4</accession>
<reference evidence="1" key="1">
    <citation type="submission" date="2014-11" db="EMBL/GenBank/DDBJ databases">
        <authorList>
            <person name="Amaro Gonzalez C."/>
        </authorList>
    </citation>
    <scope>NUCLEOTIDE SEQUENCE</scope>
</reference>
<protein>
    <submittedName>
        <fullName evidence="1">Uncharacterized protein</fullName>
    </submittedName>
</protein>
<dbReference type="AlphaFoldDB" id="A0A0E9Q5R4"/>